<organism evidence="2 3">
    <name type="scientific">Linum trigynum</name>
    <dbReference type="NCBI Taxonomy" id="586398"/>
    <lineage>
        <taxon>Eukaryota</taxon>
        <taxon>Viridiplantae</taxon>
        <taxon>Streptophyta</taxon>
        <taxon>Embryophyta</taxon>
        <taxon>Tracheophyta</taxon>
        <taxon>Spermatophyta</taxon>
        <taxon>Magnoliopsida</taxon>
        <taxon>eudicotyledons</taxon>
        <taxon>Gunneridae</taxon>
        <taxon>Pentapetalae</taxon>
        <taxon>rosids</taxon>
        <taxon>fabids</taxon>
        <taxon>Malpighiales</taxon>
        <taxon>Linaceae</taxon>
        <taxon>Linum</taxon>
    </lineage>
</organism>
<name>A0AAV2DK89_9ROSI</name>
<dbReference type="InterPro" id="IPR002156">
    <property type="entry name" value="RNaseH_domain"/>
</dbReference>
<evidence type="ECO:0000313" key="2">
    <source>
        <dbReference type="EMBL" id="CAL1373396.1"/>
    </source>
</evidence>
<evidence type="ECO:0000313" key="3">
    <source>
        <dbReference type="Proteomes" id="UP001497516"/>
    </source>
</evidence>
<dbReference type="PANTHER" id="PTHR47074">
    <property type="entry name" value="BNAC02G40300D PROTEIN"/>
    <property type="match status" value="1"/>
</dbReference>
<dbReference type="InterPro" id="IPR044730">
    <property type="entry name" value="RNase_H-like_dom_plant"/>
</dbReference>
<accession>A0AAV2DK89</accession>
<dbReference type="PANTHER" id="PTHR47074:SF11">
    <property type="entry name" value="REVERSE TRANSCRIPTASE-LIKE PROTEIN"/>
    <property type="match status" value="1"/>
</dbReference>
<gene>
    <name evidence="2" type="ORF">LTRI10_LOCUS15325</name>
</gene>
<dbReference type="InterPro" id="IPR012337">
    <property type="entry name" value="RNaseH-like_sf"/>
</dbReference>
<keyword evidence="3" id="KW-1185">Reference proteome</keyword>
<dbReference type="Pfam" id="PF13456">
    <property type="entry name" value="RVT_3"/>
    <property type="match status" value="1"/>
</dbReference>
<dbReference type="Proteomes" id="UP001497516">
    <property type="component" value="Chromosome 3"/>
</dbReference>
<dbReference type="Gene3D" id="3.30.420.10">
    <property type="entry name" value="Ribonuclease H-like superfamily/Ribonuclease H"/>
    <property type="match status" value="1"/>
</dbReference>
<dbReference type="SUPFAM" id="SSF53098">
    <property type="entry name" value="Ribonuclease H-like"/>
    <property type="match status" value="1"/>
</dbReference>
<feature type="domain" description="RNase H type-1" evidence="1">
    <location>
        <begin position="22"/>
        <end position="142"/>
    </location>
</feature>
<reference evidence="2 3" key="1">
    <citation type="submission" date="2024-04" db="EMBL/GenBank/DDBJ databases">
        <authorList>
            <person name="Fracassetti M."/>
        </authorList>
    </citation>
    <scope>NUCLEOTIDE SEQUENCE [LARGE SCALE GENOMIC DNA]</scope>
</reference>
<sequence length="162" mass="17551">MVVSAPLVSQTSPVPGSLSCFVDGVVQHGSHGAGGWVIQDASGVLLASAARRYQGLQDPTLVELLALRDAVRWCSDRCWFSVTFMGDAQIVFQKVKAGEVHDALGGALLQEIQALRSSFQHFDCVFVGRNRNRVAHIVARKALSLRPPLLVGFDVVAWLRSL</sequence>
<dbReference type="AlphaFoldDB" id="A0AAV2DK89"/>
<dbReference type="GO" id="GO:0003676">
    <property type="term" value="F:nucleic acid binding"/>
    <property type="evidence" value="ECO:0007669"/>
    <property type="project" value="InterPro"/>
</dbReference>
<dbReference type="InterPro" id="IPR036397">
    <property type="entry name" value="RNaseH_sf"/>
</dbReference>
<dbReference type="GO" id="GO:0004523">
    <property type="term" value="F:RNA-DNA hybrid ribonuclease activity"/>
    <property type="evidence" value="ECO:0007669"/>
    <property type="project" value="InterPro"/>
</dbReference>
<dbReference type="CDD" id="cd06222">
    <property type="entry name" value="RNase_H_like"/>
    <property type="match status" value="1"/>
</dbReference>
<dbReference type="InterPro" id="IPR052929">
    <property type="entry name" value="RNase_H-like_EbsB-rel"/>
</dbReference>
<evidence type="ECO:0000259" key="1">
    <source>
        <dbReference type="Pfam" id="PF13456"/>
    </source>
</evidence>
<dbReference type="EMBL" id="OZ034816">
    <property type="protein sequence ID" value="CAL1373396.1"/>
    <property type="molecule type" value="Genomic_DNA"/>
</dbReference>
<proteinExistence type="predicted"/>
<protein>
    <recommendedName>
        <fullName evidence="1">RNase H type-1 domain-containing protein</fullName>
    </recommendedName>
</protein>